<keyword evidence="6" id="KW-0472">Membrane</keyword>
<keyword evidence="4" id="KW-0843">Virulence</keyword>
<dbReference type="InterPro" id="IPR005638">
    <property type="entry name" value="Pest_crys_dom-III"/>
</dbReference>
<dbReference type="Pfam" id="PF03944">
    <property type="entry name" value="Endotoxin_C"/>
    <property type="match status" value="1"/>
</dbReference>
<dbReference type="PANTHER" id="PTHR37003">
    <property type="entry name" value="ENDOTOXIN_N DOMAIN-CONTAINING PROTEIN-RELATED"/>
    <property type="match status" value="1"/>
</dbReference>
<evidence type="ECO:0000256" key="5">
    <source>
        <dbReference type="ARBA" id="ARBA00029653"/>
    </source>
</evidence>
<evidence type="ECO:0000256" key="2">
    <source>
        <dbReference type="ARBA" id="ARBA00022656"/>
    </source>
</evidence>
<evidence type="ECO:0000256" key="6">
    <source>
        <dbReference type="SAM" id="Phobius"/>
    </source>
</evidence>
<dbReference type="SUPFAM" id="SSF49785">
    <property type="entry name" value="Galactose-binding domain-like"/>
    <property type="match status" value="1"/>
</dbReference>
<keyword evidence="3" id="KW-0749">Sporulation</keyword>
<dbReference type="GO" id="GO:0090729">
    <property type="term" value="F:toxin activity"/>
    <property type="evidence" value="ECO:0007669"/>
    <property type="project" value="UniProtKB-KW"/>
</dbReference>
<reference evidence="10 11" key="1">
    <citation type="submission" date="2017-09" db="EMBL/GenBank/DDBJ databases">
        <title>Large-scale bioinformatics analysis of Bacillus genomes uncovers conserved roles of natural products in bacterial physiology.</title>
        <authorList>
            <consortium name="Agbiome Team Llc"/>
            <person name="Bleich R.M."/>
            <person name="Grubbs K.J."/>
            <person name="Santa Maria K.C."/>
            <person name="Allen S.E."/>
            <person name="Farag S."/>
            <person name="Shank E.A."/>
            <person name="Bowers A."/>
        </authorList>
    </citation>
    <scope>NUCLEOTIDE SEQUENCE [LARGE SCALE GENOMIC DNA]</scope>
    <source>
        <strain evidence="10 11">AFS083741</strain>
    </source>
</reference>
<dbReference type="RefSeq" id="WP_141540611.1">
    <property type="nucleotide sequence ID" value="NZ_NUWJ01000056.1"/>
</dbReference>
<dbReference type="GO" id="GO:0030435">
    <property type="term" value="P:sporulation resulting in formation of a cellular spore"/>
    <property type="evidence" value="ECO:0007669"/>
    <property type="project" value="UniProtKB-KW"/>
</dbReference>
<dbReference type="CDD" id="cd04085">
    <property type="entry name" value="delta_endotoxin_C"/>
    <property type="match status" value="1"/>
</dbReference>
<evidence type="ECO:0000259" key="7">
    <source>
        <dbReference type="Pfam" id="PF00555"/>
    </source>
</evidence>
<feature type="domain" description="Pesticidal crystal protein" evidence="9">
    <location>
        <begin position="115"/>
        <end position="299"/>
    </location>
</feature>
<dbReference type="AlphaFoldDB" id="A0A9X7A0K1"/>
<dbReference type="Gene3D" id="1.20.190.10">
    <property type="entry name" value="Pesticidal crystal protein, N-terminal domain"/>
    <property type="match status" value="1"/>
</dbReference>
<evidence type="ECO:0000313" key="11">
    <source>
        <dbReference type="Proteomes" id="UP000224413"/>
    </source>
</evidence>
<feature type="domain" description="Pesticidal crystal protein" evidence="8">
    <location>
        <begin position="532"/>
        <end position="673"/>
    </location>
</feature>
<dbReference type="InterPro" id="IPR038979">
    <property type="entry name" value="Pest_crys"/>
</dbReference>
<keyword evidence="6" id="KW-1133">Transmembrane helix</keyword>
<name>A0A9X7A0K1_BACCE</name>
<evidence type="ECO:0000259" key="8">
    <source>
        <dbReference type="Pfam" id="PF03944"/>
    </source>
</evidence>
<keyword evidence="6" id="KW-0812">Transmembrane</keyword>
<dbReference type="InterPro" id="IPR001178">
    <property type="entry name" value="Pest_cryst_dom_II"/>
</dbReference>
<dbReference type="Pfam" id="PF00555">
    <property type="entry name" value="Endotoxin_M"/>
    <property type="match status" value="1"/>
</dbReference>
<protein>
    <recommendedName>
        <fullName evidence="5">Crystaline entomocidal protoxin</fullName>
    </recommendedName>
</protein>
<keyword evidence="2" id="KW-0800">Toxin</keyword>
<dbReference type="InterPro" id="IPR008979">
    <property type="entry name" value="Galactose-bd-like_sf"/>
</dbReference>
<feature type="non-terminal residue" evidence="10">
    <location>
        <position position="689"/>
    </location>
</feature>
<comment type="similarity">
    <text evidence="1">Belongs to the delta endotoxin family.</text>
</comment>
<evidence type="ECO:0000256" key="4">
    <source>
        <dbReference type="ARBA" id="ARBA00023026"/>
    </source>
</evidence>
<evidence type="ECO:0000313" key="10">
    <source>
        <dbReference type="EMBL" id="PFK23844.1"/>
    </source>
</evidence>
<dbReference type="Gene3D" id="2.60.120.260">
    <property type="entry name" value="Galactose-binding domain-like"/>
    <property type="match status" value="1"/>
</dbReference>
<feature type="transmembrane region" description="Helical" evidence="6">
    <location>
        <begin position="63"/>
        <end position="96"/>
    </location>
</feature>
<dbReference type="SUPFAM" id="SSF56849">
    <property type="entry name" value="delta-Endotoxin (insectocide), N-terminal domain"/>
    <property type="match status" value="1"/>
</dbReference>
<dbReference type="InterPro" id="IPR036399">
    <property type="entry name" value="Pest_cryst_cen_dom_sf"/>
</dbReference>
<dbReference type="GO" id="GO:0001907">
    <property type="term" value="P:symbiont-mediated killing of host cell"/>
    <property type="evidence" value="ECO:0007669"/>
    <property type="project" value="InterPro"/>
</dbReference>
<evidence type="ECO:0000259" key="9">
    <source>
        <dbReference type="Pfam" id="PF03945"/>
    </source>
</evidence>
<dbReference type="EMBL" id="NUWJ01000056">
    <property type="protein sequence ID" value="PFK23844.1"/>
    <property type="molecule type" value="Genomic_DNA"/>
</dbReference>
<evidence type="ECO:0000256" key="1">
    <source>
        <dbReference type="ARBA" id="ARBA00007819"/>
    </source>
</evidence>
<dbReference type="Gene3D" id="2.100.10.10">
    <property type="entry name" value="Pesticidal crystal protein, central domain"/>
    <property type="match status" value="1"/>
</dbReference>
<dbReference type="GO" id="GO:0005102">
    <property type="term" value="F:signaling receptor binding"/>
    <property type="evidence" value="ECO:0007669"/>
    <property type="project" value="InterPro"/>
</dbReference>
<gene>
    <name evidence="10" type="ORF">COI98_06420</name>
</gene>
<comment type="caution">
    <text evidence="10">The sequence shown here is derived from an EMBL/GenBank/DDBJ whole genome shotgun (WGS) entry which is preliminary data.</text>
</comment>
<dbReference type="Proteomes" id="UP000224413">
    <property type="component" value="Unassembled WGS sequence"/>
</dbReference>
<dbReference type="SUPFAM" id="SSF51096">
    <property type="entry name" value="delta-Endotoxin (insectocide), middle domain"/>
    <property type="match status" value="1"/>
</dbReference>
<dbReference type="InterPro" id="IPR036716">
    <property type="entry name" value="Pest_crys_N_sf"/>
</dbReference>
<organism evidence="10 11">
    <name type="scientific">Bacillus cereus</name>
    <dbReference type="NCBI Taxonomy" id="1396"/>
    <lineage>
        <taxon>Bacteria</taxon>
        <taxon>Bacillati</taxon>
        <taxon>Bacillota</taxon>
        <taxon>Bacilli</taxon>
        <taxon>Bacillales</taxon>
        <taxon>Bacillaceae</taxon>
        <taxon>Bacillus</taxon>
        <taxon>Bacillus cereus group</taxon>
    </lineage>
</organism>
<evidence type="ECO:0000256" key="3">
    <source>
        <dbReference type="ARBA" id="ARBA00022969"/>
    </source>
</evidence>
<dbReference type="Pfam" id="PF03945">
    <property type="entry name" value="Endotoxin_N"/>
    <property type="match status" value="1"/>
</dbReference>
<dbReference type="PANTHER" id="PTHR37003:SF2">
    <property type="entry name" value="PESTICIDAL CRYSTAL PROTEIN N-TERMINAL DOMAIN-CONTAINING PROTEIN"/>
    <property type="match status" value="1"/>
</dbReference>
<accession>A0A9X7A0K1</accession>
<feature type="domain" description="Pesticidal crystal protein" evidence="7">
    <location>
        <begin position="307"/>
        <end position="522"/>
    </location>
</feature>
<sequence>MYQNYNNEYEIMDTDIMGYQPRFPLAKAPGSELQQMNYKDWIDMCTNKESEDLFTDISVKDAVTLAVSITTAVLSASFPVAAAALGIVALLIPYWWPQAAGAPGTTQAQFTWNQMMNAAEKLSNKQILENQRSNAIARWQGIQTLGRDFFQAHCDWIKDQNNDVKKDRLRDTFDDFEDSLKFSMPFFRAEGFEVQMLSMYAQAANMHLLLLQEVVKNGKKWGFHQYEVDRYYSNTDPFLGNPGLLQLLAIYTDYCVQWYNTGLQQQYKNNRYNWDAFNDFRRDMTIMVMDIVSLWPTYDLMRYPLPTKSQLTRTVYTDLLGFSGDSEYPQINIERAEQELVQRPRLFSWLRELTFKLKSPSLINFVTGSEMTFNYTASANGYKESKGAPGETRETVVIPSPDVGDDIWRISTQVNTTQIPNANFVRGWNFSFTQSLDQKIAWRTTSSPKIVMQGLSCHGPSIGSCDLCSSNNSCRSINPNYSSPCDDKSVYSHRFSYLGAGLKSDLTRLTYFSYGWTHVSADKNNLLDTHMVTQIPAVKGYDFHQSARVIKGPGSTGGDLVELGVNGGVFVKVVTPASETVSGYTIRLRYAGKTEIPLFLKITQPDSDDRVTIVNLPATTSDDNLTYTAFNYYNSWLGLENVRATQEESIIFLQNFSNENTIIIDKIEFIPIEGSVEAFEADQDLEKAR</sequence>
<proteinExistence type="inferred from homology"/>
<dbReference type="InterPro" id="IPR005639">
    <property type="entry name" value="Pest_crys_dom_I"/>
</dbReference>